<evidence type="ECO:0000313" key="4">
    <source>
        <dbReference type="Proteomes" id="UP000279470"/>
    </source>
</evidence>
<dbReference type="Gene3D" id="3.60.20.10">
    <property type="entry name" value="Glutamine Phosphoribosylpyrophosphate, subunit 1, domain 1"/>
    <property type="match status" value="1"/>
</dbReference>
<dbReference type="AlphaFoldDB" id="A0A3R9XZ18"/>
<protein>
    <submittedName>
        <fullName evidence="3">Class II glutamine amidotransferase</fullName>
    </submittedName>
</protein>
<name>A0A3R9XZ18_9RICK</name>
<keyword evidence="4" id="KW-1185">Reference proteome</keyword>
<dbReference type="GO" id="GO:0016740">
    <property type="term" value="F:transferase activity"/>
    <property type="evidence" value="ECO:0007669"/>
    <property type="project" value="UniProtKB-KW"/>
</dbReference>
<dbReference type="InterPro" id="IPR026869">
    <property type="entry name" value="EgtC-like"/>
</dbReference>
<dbReference type="PANTHER" id="PTHR43187:SF1">
    <property type="entry name" value="GLUTAMINE AMIDOTRANSFERASE DUG3-RELATED"/>
    <property type="match status" value="1"/>
</dbReference>
<sequence length="265" mass="30527">MCRIICYKGVNSILISELIEKPENSLINQSIAAKLGEHGTNAYGFGIAWYDQQIDDTPGIFKSIRPAWNDTNLKHLSNKILSNCFLGHVRASTVGDVTINNCHPFSYNKYSFIHNRTIHNFEKIRRSLLNTINSKLFTQIKAQTDSEHLFYLIMHFLINNENQNLEIAMLNAFNWINEKQLNNDSKCFSKLNIIITDGNQIVATRFASKNNEPISLYYNINKDNSITIDSEPLSNTQIPEWNLLPPNSYLINKKDSLNFKIKYFD</sequence>
<evidence type="ECO:0000313" key="3">
    <source>
        <dbReference type="EMBL" id="RST70842.1"/>
    </source>
</evidence>
<comment type="caution">
    <text evidence="3">The sequence shown here is derived from an EMBL/GenBank/DDBJ whole genome shotgun (WGS) entry which is preliminary data.</text>
</comment>
<dbReference type="Pfam" id="PF13230">
    <property type="entry name" value="GATase_4"/>
    <property type="match status" value="1"/>
</dbReference>
<reference evidence="4" key="1">
    <citation type="submission" date="2018-11" db="EMBL/GenBank/DDBJ databases">
        <title>Phylogenetic, genomic, and biogeographic characterization of a novel and ubiquitous marine invertebrate-associated Rickettsiales parasite, Candidatus Marinoinvertebrata rohwerii, gen. nov., sp. nov.</title>
        <authorList>
            <person name="Klinges J.G."/>
            <person name="Rosales S.M."/>
            <person name="Mcminds R."/>
            <person name="Shaver E.C."/>
            <person name="Shantz A."/>
            <person name="Peters E.C."/>
            <person name="Burkepile D.E."/>
            <person name="Silliman B.R."/>
            <person name="Vega Thurber R.L."/>
        </authorList>
    </citation>
    <scope>NUCLEOTIDE SEQUENCE [LARGE SCALE GENOMIC DNA]</scope>
    <source>
        <strain evidence="4">a_cerv_44</strain>
    </source>
</reference>
<dbReference type="InterPro" id="IPR017932">
    <property type="entry name" value="GATase_2_dom"/>
</dbReference>
<gene>
    <name evidence="3" type="ORF">EIC27_01295</name>
</gene>
<dbReference type="InterPro" id="IPR052373">
    <property type="entry name" value="Gamma-glu_amide_hydrolase"/>
</dbReference>
<accession>A0A3R9XZ18</accession>
<dbReference type="InterPro" id="IPR029055">
    <property type="entry name" value="Ntn_hydrolases_N"/>
</dbReference>
<dbReference type="PANTHER" id="PTHR43187">
    <property type="entry name" value="GLUTAMINE AMIDOTRANSFERASE DUG3-RELATED"/>
    <property type="match status" value="1"/>
</dbReference>
<dbReference type="PROSITE" id="PS51278">
    <property type="entry name" value="GATASE_TYPE_2"/>
    <property type="match status" value="1"/>
</dbReference>
<evidence type="ECO:0000256" key="1">
    <source>
        <dbReference type="ARBA" id="ARBA00022962"/>
    </source>
</evidence>
<evidence type="ECO:0000259" key="2">
    <source>
        <dbReference type="PROSITE" id="PS51278"/>
    </source>
</evidence>
<keyword evidence="1 3" id="KW-0315">Glutamine amidotransferase</keyword>
<proteinExistence type="predicted"/>
<organism evidence="3 4">
    <name type="scientific">Candidatus Aquarickettsia rohweri</name>
    <dbReference type="NCBI Taxonomy" id="2602574"/>
    <lineage>
        <taxon>Bacteria</taxon>
        <taxon>Pseudomonadati</taxon>
        <taxon>Pseudomonadota</taxon>
        <taxon>Alphaproteobacteria</taxon>
        <taxon>Rickettsiales</taxon>
        <taxon>Candidatus Midichloriaceae</taxon>
        <taxon>Candidatus Aquarickettsia</taxon>
    </lineage>
</organism>
<dbReference type="CDD" id="cd01908">
    <property type="entry name" value="YafJ"/>
    <property type="match status" value="1"/>
</dbReference>
<keyword evidence="3" id="KW-0808">Transferase</keyword>
<dbReference type="RefSeq" id="WP_126044355.1">
    <property type="nucleotide sequence ID" value="NZ_RXFM01000011.1"/>
</dbReference>
<dbReference type="SUPFAM" id="SSF56235">
    <property type="entry name" value="N-terminal nucleophile aminohydrolases (Ntn hydrolases)"/>
    <property type="match status" value="1"/>
</dbReference>
<dbReference type="OrthoDB" id="9804310at2"/>
<feature type="domain" description="Glutamine amidotransferase type-2" evidence="2">
    <location>
        <begin position="2"/>
        <end position="255"/>
    </location>
</feature>
<dbReference type="Proteomes" id="UP000279470">
    <property type="component" value="Unassembled WGS sequence"/>
</dbReference>
<dbReference type="EMBL" id="RXFM01000011">
    <property type="protein sequence ID" value="RST70842.1"/>
    <property type="molecule type" value="Genomic_DNA"/>
</dbReference>